<dbReference type="PANTHER" id="PTHR33237:SF4">
    <property type="entry name" value="F14O23.12"/>
    <property type="match status" value="1"/>
</dbReference>
<dbReference type="RefSeq" id="XP_022134433.1">
    <property type="nucleotide sequence ID" value="XM_022278741.1"/>
</dbReference>
<dbReference type="KEGG" id="mcha:111006683"/>
<evidence type="ECO:0000256" key="1">
    <source>
        <dbReference type="SAM" id="Phobius"/>
    </source>
</evidence>
<gene>
    <name evidence="3" type="primary">LOC111006683</name>
</gene>
<name>A0A6J1C1Z5_MOMCH</name>
<dbReference type="Proteomes" id="UP000504603">
    <property type="component" value="Unplaced"/>
</dbReference>
<keyword evidence="1" id="KW-0472">Membrane</keyword>
<keyword evidence="1" id="KW-0812">Transmembrane</keyword>
<organism evidence="2 3">
    <name type="scientific">Momordica charantia</name>
    <name type="common">Bitter gourd</name>
    <name type="synonym">Balsam pear</name>
    <dbReference type="NCBI Taxonomy" id="3673"/>
    <lineage>
        <taxon>Eukaryota</taxon>
        <taxon>Viridiplantae</taxon>
        <taxon>Streptophyta</taxon>
        <taxon>Embryophyta</taxon>
        <taxon>Tracheophyta</taxon>
        <taxon>Spermatophyta</taxon>
        <taxon>Magnoliopsida</taxon>
        <taxon>eudicotyledons</taxon>
        <taxon>Gunneridae</taxon>
        <taxon>Pentapetalae</taxon>
        <taxon>rosids</taxon>
        <taxon>fabids</taxon>
        <taxon>Cucurbitales</taxon>
        <taxon>Cucurbitaceae</taxon>
        <taxon>Momordiceae</taxon>
        <taxon>Momordica</taxon>
    </lineage>
</organism>
<protein>
    <submittedName>
        <fullName evidence="3">Uncharacterized protein LOC111006683</fullName>
    </submittedName>
</protein>
<proteinExistence type="predicted"/>
<dbReference type="OrthoDB" id="1840737at2759"/>
<dbReference type="GeneID" id="111006683"/>
<keyword evidence="2" id="KW-1185">Reference proteome</keyword>
<accession>A0A6J1C1Z5</accession>
<sequence length="138" mass="15538">MARQLQILHPPQGTAQIGMAGVSLLFCAFALFMCASHARKWRRRWNACLDYGFEFEDPVIELNQEATVVTTHRANATELENGNDEMFFSREQQAAVWQKNILMGGKCQLPDFSGVILYDADGNAVTPAKTPYPLLTWK</sequence>
<reference evidence="3" key="1">
    <citation type="submission" date="2025-08" db="UniProtKB">
        <authorList>
            <consortium name="RefSeq"/>
        </authorList>
    </citation>
    <scope>IDENTIFICATION</scope>
    <source>
        <strain evidence="3">OHB3-1</strain>
    </source>
</reference>
<keyword evidence="1" id="KW-1133">Transmembrane helix</keyword>
<evidence type="ECO:0000313" key="3">
    <source>
        <dbReference type="RefSeq" id="XP_022134433.1"/>
    </source>
</evidence>
<feature type="transmembrane region" description="Helical" evidence="1">
    <location>
        <begin position="15"/>
        <end position="35"/>
    </location>
</feature>
<dbReference type="AlphaFoldDB" id="A0A6J1C1Z5"/>
<evidence type="ECO:0000313" key="2">
    <source>
        <dbReference type="Proteomes" id="UP000504603"/>
    </source>
</evidence>
<dbReference type="PANTHER" id="PTHR33237">
    <property type="entry name" value="F2P16.13 PROTEIN-RELATED"/>
    <property type="match status" value="1"/>
</dbReference>